<comment type="similarity">
    <text evidence="2">Belongs to the pterin-4-alpha-carbinolamine dehydratase family.</text>
</comment>
<dbReference type="PANTHER" id="PTHR12599">
    <property type="entry name" value="PTERIN-4-ALPHA-CARBINOLAMINE DEHYDRATASE"/>
    <property type="match status" value="1"/>
</dbReference>
<dbReference type="CDD" id="cd00488">
    <property type="entry name" value="PCD_DCoH"/>
    <property type="match status" value="1"/>
</dbReference>
<dbReference type="EMBL" id="NAJP01000100">
    <property type="protein sequence ID" value="TKA30823.1"/>
    <property type="molecule type" value="Genomic_DNA"/>
</dbReference>
<name>A0A4U0U6K6_9PEZI</name>
<comment type="caution">
    <text evidence="6">The sequence shown here is derived from an EMBL/GenBank/DDBJ whole genome shotgun (WGS) entry which is preliminary data.</text>
</comment>
<dbReference type="GO" id="GO:0008124">
    <property type="term" value="F:4-alpha-hydroxytetrahydrobiopterin dehydratase activity"/>
    <property type="evidence" value="ECO:0007669"/>
    <property type="project" value="UniProtKB-EC"/>
</dbReference>
<dbReference type="OrthoDB" id="277398at2759"/>
<comment type="catalytic activity">
    <reaction evidence="1">
        <text>(4aS,6R)-4a-hydroxy-L-erythro-5,6,7,8-tetrahydrobiopterin = (6R)-L-erythro-6,7-dihydrobiopterin + H2O</text>
        <dbReference type="Rhea" id="RHEA:11920"/>
        <dbReference type="ChEBI" id="CHEBI:15377"/>
        <dbReference type="ChEBI" id="CHEBI:15642"/>
        <dbReference type="ChEBI" id="CHEBI:43120"/>
        <dbReference type="EC" id="4.2.1.96"/>
    </reaction>
</comment>
<dbReference type="AlphaFoldDB" id="A0A4U0U6K6"/>
<keyword evidence="4" id="KW-0456">Lyase</keyword>
<dbReference type="STRING" id="329885.A0A4U0U6K6"/>
<sequence>MVLGAGSLHTWRPLSTPAVRWRRTFAVTSPARLQSSELKVSSNSDTSRIFTEATQLVDNGHWRLCDQGEGLERDFKFKTFAATWDFMNDIAAECKMQRHHPEWTNVFTRTHIKWTTHHPRGLSAKDTHMARFCDDVATRRGEMVSSASCDSDAAATAKV</sequence>
<reference evidence="6 7" key="1">
    <citation type="submission" date="2017-03" db="EMBL/GenBank/DDBJ databases">
        <title>Genomes of endolithic fungi from Antarctica.</title>
        <authorList>
            <person name="Coleine C."/>
            <person name="Masonjones S."/>
            <person name="Stajich J.E."/>
        </authorList>
    </citation>
    <scope>NUCLEOTIDE SEQUENCE [LARGE SCALE GENOMIC DNA]</scope>
    <source>
        <strain evidence="6 7">CCFEE 5311</strain>
    </source>
</reference>
<evidence type="ECO:0000313" key="7">
    <source>
        <dbReference type="Proteomes" id="UP000310066"/>
    </source>
</evidence>
<dbReference type="PANTHER" id="PTHR12599:SF0">
    <property type="entry name" value="PTERIN-4-ALPHA-CARBINOLAMINE DEHYDRATASE"/>
    <property type="match status" value="1"/>
</dbReference>
<dbReference type="GO" id="GO:0006729">
    <property type="term" value="P:tetrahydrobiopterin biosynthetic process"/>
    <property type="evidence" value="ECO:0007669"/>
    <property type="project" value="InterPro"/>
</dbReference>
<dbReference type="Pfam" id="PF01329">
    <property type="entry name" value="Pterin_4a"/>
    <property type="match status" value="1"/>
</dbReference>
<gene>
    <name evidence="6" type="ORF">B0A54_15744</name>
</gene>
<evidence type="ECO:0000313" key="6">
    <source>
        <dbReference type="EMBL" id="TKA30823.1"/>
    </source>
</evidence>
<dbReference type="SUPFAM" id="SSF55248">
    <property type="entry name" value="PCD-like"/>
    <property type="match status" value="1"/>
</dbReference>
<evidence type="ECO:0000256" key="5">
    <source>
        <dbReference type="ARBA" id="ARBA00030497"/>
    </source>
</evidence>
<dbReference type="Proteomes" id="UP000310066">
    <property type="component" value="Unassembled WGS sequence"/>
</dbReference>
<proteinExistence type="inferred from homology"/>
<evidence type="ECO:0000256" key="1">
    <source>
        <dbReference type="ARBA" id="ARBA00001554"/>
    </source>
</evidence>
<organism evidence="6 7">
    <name type="scientific">Friedmanniomyces endolithicus</name>
    <dbReference type="NCBI Taxonomy" id="329885"/>
    <lineage>
        <taxon>Eukaryota</taxon>
        <taxon>Fungi</taxon>
        <taxon>Dikarya</taxon>
        <taxon>Ascomycota</taxon>
        <taxon>Pezizomycotina</taxon>
        <taxon>Dothideomycetes</taxon>
        <taxon>Dothideomycetidae</taxon>
        <taxon>Mycosphaerellales</taxon>
        <taxon>Teratosphaeriaceae</taxon>
        <taxon>Friedmanniomyces</taxon>
    </lineage>
</organism>
<dbReference type="InterPro" id="IPR001533">
    <property type="entry name" value="Pterin_deHydtase"/>
</dbReference>
<dbReference type="EC" id="4.2.1.96" evidence="3"/>
<evidence type="ECO:0000256" key="3">
    <source>
        <dbReference type="ARBA" id="ARBA00013252"/>
    </source>
</evidence>
<accession>A0A4U0U6K6</accession>
<evidence type="ECO:0000256" key="4">
    <source>
        <dbReference type="ARBA" id="ARBA00023239"/>
    </source>
</evidence>
<protein>
    <recommendedName>
        <fullName evidence="3">4a-hydroxytetrahydrobiopterin dehydratase</fullName>
        <ecNumber evidence="3">4.2.1.96</ecNumber>
    </recommendedName>
    <alternativeName>
        <fullName evidence="5">4-alpha-hydroxy-tetrahydropterin dehydratase</fullName>
    </alternativeName>
</protein>
<dbReference type="InterPro" id="IPR036428">
    <property type="entry name" value="PCD_sf"/>
</dbReference>
<dbReference type="Gene3D" id="3.30.1360.20">
    <property type="entry name" value="Transcriptional coactivator/pterin dehydratase"/>
    <property type="match status" value="1"/>
</dbReference>
<evidence type="ECO:0000256" key="2">
    <source>
        <dbReference type="ARBA" id="ARBA00006472"/>
    </source>
</evidence>